<feature type="compositionally biased region" description="Basic and acidic residues" evidence="1">
    <location>
        <begin position="134"/>
        <end position="151"/>
    </location>
</feature>
<dbReference type="InterPro" id="IPR036575">
    <property type="entry name" value="TFIIS_cen_dom_sf"/>
</dbReference>
<dbReference type="Proteomes" id="UP000626109">
    <property type="component" value="Unassembled WGS sequence"/>
</dbReference>
<feature type="compositionally biased region" description="Polar residues" evidence="1">
    <location>
        <begin position="62"/>
        <end position="73"/>
    </location>
</feature>
<dbReference type="Gene3D" id="1.10.472.30">
    <property type="entry name" value="Transcription elongation factor S-II, central domain"/>
    <property type="match status" value="1"/>
</dbReference>
<protein>
    <recommendedName>
        <fullName evidence="2">TFIIS central domain-containing protein</fullName>
    </recommendedName>
</protein>
<evidence type="ECO:0000313" key="3">
    <source>
        <dbReference type="EMBL" id="CAE8650039.1"/>
    </source>
</evidence>
<dbReference type="PROSITE" id="PS51321">
    <property type="entry name" value="TFIIS_CENTRAL"/>
    <property type="match status" value="1"/>
</dbReference>
<evidence type="ECO:0000256" key="1">
    <source>
        <dbReference type="SAM" id="MobiDB-lite"/>
    </source>
</evidence>
<gene>
    <name evidence="3" type="ORF">PGLA2088_LOCUS7940</name>
</gene>
<evidence type="ECO:0000259" key="2">
    <source>
        <dbReference type="PROSITE" id="PS51321"/>
    </source>
</evidence>
<dbReference type="GO" id="GO:0006351">
    <property type="term" value="P:DNA-templated transcription"/>
    <property type="evidence" value="ECO:0007669"/>
    <property type="project" value="InterPro"/>
</dbReference>
<name>A0A813IBR4_POLGL</name>
<sequence length="257" mass="26675">MAAVEIDSDSDCELVPARPSAAAHVAADVSSSSFSFATSQDGPNREAVLRSLYQPLLPTKDWSPQTTDSSLHQLQREPFSVPKLEPAAVPPGGGSGGAASGAKSTAKPSANNLGDATPRPGGKSPSLKTLFNRRKQEVRQGQDVKPSKDRLVVGSRGTAASLSSASGADSVREEPSLAVLLQEAGLLPEVAASVANAAARAAKKATEPAATSKVTGAAARQSWRSLVWNLRRNRELLDKVNSGACSAKELISMSHED</sequence>
<accession>A0A813IBR4</accession>
<dbReference type="SUPFAM" id="SSF46942">
    <property type="entry name" value="Elongation factor TFIIS domain 2"/>
    <property type="match status" value="1"/>
</dbReference>
<proteinExistence type="predicted"/>
<reference evidence="3" key="1">
    <citation type="submission" date="2021-02" db="EMBL/GenBank/DDBJ databases">
        <authorList>
            <person name="Dougan E. K."/>
            <person name="Rhodes N."/>
            <person name="Thang M."/>
            <person name="Chan C."/>
        </authorList>
    </citation>
    <scope>NUCLEOTIDE SEQUENCE</scope>
</reference>
<feature type="domain" description="TFIIS central" evidence="2">
    <location>
        <begin position="167"/>
        <end position="257"/>
    </location>
</feature>
<feature type="region of interest" description="Disordered" evidence="1">
    <location>
        <begin position="58"/>
        <end position="173"/>
    </location>
</feature>
<feature type="compositionally biased region" description="Low complexity" evidence="1">
    <location>
        <begin position="100"/>
        <end position="110"/>
    </location>
</feature>
<feature type="compositionally biased region" description="Low complexity" evidence="1">
    <location>
        <begin position="154"/>
        <end position="169"/>
    </location>
</feature>
<dbReference type="Pfam" id="PF07500">
    <property type="entry name" value="TFIIS_M"/>
    <property type="match status" value="1"/>
</dbReference>
<dbReference type="EMBL" id="CAJNNW010008460">
    <property type="protein sequence ID" value="CAE8650039.1"/>
    <property type="molecule type" value="Genomic_DNA"/>
</dbReference>
<evidence type="ECO:0000313" key="4">
    <source>
        <dbReference type="Proteomes" id="UP000626109"/>
    </source>
</evidence>
<dbReference type="InterPro" id="IPR003618">
    <property type="entry name" value="TFIIS_cen_dom"/>
</dbReference>
<dbReference type="AlphaFoldDB" id="A0A813IBR4"/>
<comment type="caution">
    <text evidence="3">The sequence shown here is derived from an EMBL/GenBank/DDBJ whole genome shotgun (WGS) entry which is preliminary data.</text>
</comment>
<feature type="non-terminal residue" evidence="3">
    <location>
        <position position="257"/>
    </location>
</feature>
<organism evidence="3 4">
    <name type="scientific">Polarella glacialis</name>
    <name type="common">Dinoflagellate</name>
    <dbReference type="NCBI Taxonomy" id="89957"/>
    <lineage>
        <taxon>Eukaryota</taxon>
        <taxon>Sar</taxon>
        <taxon>Alveolata</taxon>
        <taxon>Dinophyceae</taxon>
        <taxon>Suessiales</taxon>
        <taxon>Suessiaceae</taxon>
        <taxon>Polarella</taxon>
    </lineage>
</organism>